<keyword evidence="4 6" id="KW-1133">Transmembrane helix</keyword>
<accession>A0ABR1Z3D5</accession>
<organism evidence="8 9">
    <name type="scientific">Phyllosticta capitalensis</name>
    <dbReference type="NCBI Taxonomy" id="121624"/>
    <lineage>
        <taxon>Eukaryota</taxon>
        <taxon>Fungi</taxon>
        <taxon>Dikarya</taxon>
        <taxon>Ascomycota</taxon>
        <taxon>Pezizomycotina</taxon>
        <taxon>Dothideomycetes</taxon>
        <taxon>Dothideomycetes incertae sedis</taxon>
        <taxon>Botryosphaeriales</taxon>
        <taxon>Phyllostictaceae</taxon>
        <taxon>Phyllosticta</taxon>
    </lineage>
</organism>
<sequence>MASSLRLLRPFALSACFVSAPLLLLRPWQAQQQSLLWRPERCDSPPSIPGFGDNNAAAAPARTPVWKDGRVNPKVWKQVSSGSILGLLSGVAVGIFSKPLALLIGLLVFGVQFIESRGIHIVPYQRIQRYAKSVDVRSALHDNVAFKLSFGVAFALAGFAEF</sequence>
<evidence type="ECO:0000256" key="1">
    <source>
        <dbReference type="ARBA" id="ARBA00004370"/>
    </source>
</evidence>
<comment type="subcellular location">
    <subcellularLocation>
        <location evidence="1">Membrane</location>
    </subcellularLocation>
</comment>
<protein>
    <recommendedName>
        <fullName evidence="10">Fun14 family protein</fullName>
    </recommendedName>
</protein>
<proteinExistence type="inferred from homology"/>
<evidence type="ECO:0000256" key="7">
    <source>
        <dbReference type="SAM" id="SignalP"/>
    </source>
</evidence>
<evidence type="ECO:0008006" key="10">
    <source>
        <dbReference type="Google" id="ProtNLM"/>
    </source>
</evidence>
<dbReference type="InterPro" id="IPR007014">
    <property type="entry name" value="FUN14"/>
</dbReference>
<evidence type="ECO:0000256" key="2">
    <source>
        <dbReference type="ARBA" id="ARBA00009160"/>
    </source>
</evidence>
<feature type="signal peptide" evidence="7">
    <location>
        <begin position="1"/>
        <end position="30"/>
    </location>
</feature>
<evidence type="ECO:0000256" key="6">
    <source>
        <dbReference type="SAM" id="Phobius"/>
    </source>
</evidence>
<evidence type="ECO:0000256" key="3">
    <source>
        <dbReference type="ARBA" id="ARBA00022692"/>
    </source>
</evidence>
<name>A0ABR1Z3D5_9PEZI</name>
<dbReference type="EMBL" id="JBBWRZ010000001">
    <property type="protein sequence ID" value="KAK8246712.1"/>
    <property type="molecule type" value="Genomic_DNA"/>
</dbReference>
<comment type="similarity">
    <text evidence="2">Belongs to the FUN14 family.</text>
</comment>
<keyword evidence="5 6" id="KW-0472">Membrane</keyword>
<keyword evidence="9" id="KW-1185">Reference proteome</keyword>
<reference evidence="8 9" key="1">
    <citation type="submission" date="2024-04" db="EMBL/GenBank/DDBJ databases">
        <title>Phyllosticta paracitricarpa is synonymous to the EU quarantine fungus P. citricarpa based on phylogenomic analyses.</title>
        <authorList>
            <consortium name="Lawrence Berkeley National Laboratory"/>
            <person name="Van Ingen-Buijs V.A."/>
            <person name="Van Westerhoven A.C."/>
            <person name="Haridas S."/>
            <person name="Skiadas P."/>
            <person name="Martin F."/>
            <person name="Groenewald J.Z."/>
            <person name="Crous P.W."/>
            <person name="Seidl M.F."/>
        </authorList>
    </citation>
    <scope>NUCLEOTIDE SEQUENCE [LARGE SCALE GENOMIC DNA]</scope>
    <source>
        <strain evidence="8 9">CBS 123374</strain>
    </source>
</reference>
<keyword evidence="3 6" id="KW-0812">Transmembrane</keyword>
<evidence type="ECO:0000256" key="4">
    <source>
        <dbReference type="ARBA" id="ARBA00022989"/>
    </source>
</evidence>
<comment type="caution">
    <text evidence="8">The sequence shown here is derived from an EMBL/GenBank/DDBJ whole genome shotgun (WGS) entry which is preliminary data.</text>
</comment>
<dbReference type="Proteomes" id="UP001492380">
    <property type="component" value="Unassembled WGS sequence"/>
</dbReference>
<feature type="chain" id="PRO_5045949176" description="Fun14 family protein" evidence="7">
    <location>
        <begin position="31"/>
        <end position="162"/>
    </location>
</feature>
<evidence type="ECO:0000256" key="5">
    <source>
        <dbReference type="ARBA" id="ARBA00023136"/>
    </source>
</evidence>
<evidence type="ECO:0000313" key="9">
    <source>
        <dbReference type="Proteomes" id="UP001492380"/>
    </source>
</evidence>
<dbReference type="Pfam" id="PF04930">
    <property type="entry name" value="FUN14"/>
    <property type="match status" value="1"/>
</dbReference>
<feature type="transmembrane region" description="Helical" evidence="6">
    <location>
        <begin position="84"/>
        <end position="109"/>
    </location>
</feature>
<evidence type="ECO:0000313" key="8">
    <source>
        <dbReference type="EMBL" id="KAK8246712.1"/>
    </source>
</evidence>
<keyword evidence="7" id="KW-0732">Signal</keyword>
<gene>
    <name evidence="8" type="ORF">HDK90DRAFT_472532</name>
</gene>